<gene>
    <name evidence="2" type="ORF">PXEA_LOCUS18268</name>
</gene>
<sequence length="111" mass="12054">MSRPESNMGTVRLHRPASRPTFSLPFTPLVPNDIATNGLREGSESYSGSAIDWDAHVVNFVSQCLHPGLVRRTSSAAGHANSLISIGSPTYTGIQHHPVRNKTIVNIFSLF</sequence>
<accession>A0A3S5ATJ0</accession>
<feature type="region of interest" description="Disordered" evidence="1">
    <location>
        <begin position="1"/>
        <end position="24"/>
    </location>
</feature>
<protein>
    <submittedName>
        <fullName evidence="2">Uncharacterized protein</fullName>
    </submittedName>
</protein>
<dbReference type="Proteomes" id="UP000784294">
    <property type="component" value="Unassembled WGS sequence"/>
</dbReference>
<proteinExistence type="predicted"/>
<evidence type="ECO:0000313" key="2">
    <source>
        <dbReference type="EMBL" id="VEL24828.1"/>
    </source>
</evidence>
<organism evidence="2 3">
    <name type="scientific">Protopolystoma xenopodis</name>
    <dbReference type="NCBI Taxonomy" id="117903"/>
    <lineage>
        <taxon>Eukaryota</taxon>
        <taxon>Metazoa</taxon>
        <taxon>Spiralia</taxon>
        <taxon>Lophotrochozoa</taxon>
        <taxon>Platyhelminthes</taxon>
        <taxon>Monogenea</taxon>
        <taxon>Polyopisthocotylea</taxon>
        <taxon>Polystomatidea</taxon>
        <taxon>Polystomatidae</taxon>
        <taxon>Protopolystoma</taxon>
    </lineage>
</organism>
<dbReference type="AlphaFoldDB" id="A0A3S5ATJ0"/>
<name>A0A3S5ATJ0_9PLAT</name>
<dbReference type="EMBL" id="CAAALY010069910">
    <property type="protein sequence ID" value="VEL24828.1"/>
    <property type="molecule type" value="Genomic_DNA"/>
</dbReference>
<comment type="caution">
    <text evidence="2">The sequence shown here is derived from an EMBL/GenBank/DDBJ whole genome shotgun (WGS) entry which is preliminary data.</text>
</comment>
<evidence type="ECO:0000313" key="3">
    <source>
        <dbReference type="Proteomes" id="UP000784294"/>
    </source>
</evidence>
<evidence type="ECO:0000256" key="1">
    <source>
        <dbReference type="SAM" id="MobiDB-lite"/>
    </source>
</evidence>
<reference evidence="2" key="1">
    <citation type="submission" date="2018-11" db="EMBL/GenBank/DDBJ databases">
        <authorList>
            <consortium name="Pathogen Informatics"/>
        </authorList>
    </citation>
    <scope>NUCLEOTIDE SEQUENCE</scope>
</reference>
<keyword evidence="3" id="KW-1185">Reference proteome</keyword>